<evidence type="ECO:0000256" key="7">
    <source>
        <dbReference type="SAM" id="MobiDB-lite"/>
    </source>
</evidence>
<dbReference type="PANTHER" id="PTHR13044:SF42">
    <property type="entry name" value="BZIP DOMAIN-CONTAINING PROTEIN"/>
    <property type="match status" value="1"/>
</dbReference>
<gene>
    <name evidence="9" type="ORF">CAUJ_LOCUS5871</name>
</gene>
<evidence type="ECO:0000313" key="9">
    <source>
        <dbReference type="EMBL" id="CAD6189952.1"/>
    </source>
</evidence>
<evidence type="ECO:0000256" key="1">
    <source>
        <dbReference type="ARBA" id="ARBA00004123"/>
    </source>
</evidence>
<evidence type="ECO:0000256" key="3">
    <source>
        <dbReference type="ARBA" id="ARBA00023015"/>
    </source>
</evidence>
<evidence type="ECO:0000256" key="6">
    <source>
        <dbReference type="ARBA" id="ARBA00023242"/>
    </source>
</evidence>
<evidence type="ECO:0000256" key="2">
    <source>
        <dbReference type="ARBA" id="ARBA00007163"/>
    </source>
</evidence>
<protein>
    <recommendedName>
        <fullName evidence="8">BZIP domain-containing protein</fullName>
    </recommendedName>
</protein>
<dbReference type="SUPFAM" id="SSF57959">
    <property type="entry name" value="Leucine zipper domain"/>
    <property type="match status" value="1"/>
</dbReference>
<evidence type="ECO:0000256" key="5">
    <source>
        <dbReference type="ARBA" id="ARBA00023163"/>
    </source>
</evidence>
<dbReference type="GO" id="GO:0005634">
    <property type="term" value="C:nucleus"/>
    <property type="evidence" value="ECO:0007669"/>
    <property type="project" value="UniProtKB-SubCell"/>
</dbReference>
<keyword evidence="6" id="KW-0539">Nucleus</keyword>
<dbReference type="Proteomes" id="UP000835052">
    <property type="component" value="Unassembled WGS sequence"/>
</dbReference>
<feature type="compositionally biased region" description="Polar residues" evidence="7">
    <location>
        <begin position="220"/>
        <end position="243"/>
    </location>
</feature>
<evidence type="ECO:0000259" key="8">
    <source>
        <dbReference type="PROSITE" id="PS50217"/>
    </source>
</evidence>
<comment type="subcellular location">
    <subcellularLocation>
        <location evidence="1">Nucleus</location>
    </subcellularLocation>
</comment>
<organism evidence="9 10">
    <name type="scientific">Caenorhabditis auriculariae</name>
    <dbReference type="NCBI Taxonomy" id="2777116"/>
    <lineage>
        <taxon>Eukaryota</taxon>
        <taxon>Metazoa</taxon>
        <taxon>Ecdysozoa</taxon>
        <taxon>Nematoda</taxon>
        <taxon>Chromadorea</taxon>
        <taxon>Rhabditida</taxon>
        <taxon>Rhabditina</taxon>
        <taxon>Rhabditomorpha</taxon>
        <taxon>Rhabditoidea</taxon>
        <taxon>Rhabditidae</taxon>
        <taxon>Peloderinae</taxon>
        <taxon>Caenorhabditis</taxon>
    </lineage>
</organism>
<feature type="domain" description="BZIP" evidence="8">
    <location>
        <begin position="420"/>
        <end position="483"/>
    </location>
</feature>
<dbReference type="Gene3D" id="1.20.5.170">
    <property type="match status" value="1"/>
</dbReference>
<dbReference type="InterPro" id="IPR046347">
    <property type="entry name" value="bZIP_sf"/>
</dbReference>
<evidence type="ECO:0000313" key="10">
    <source>
        <dbReference type="Proteomes" id="UP000835052"/>
    </source>
</evidence>
<feature type="region of interest" description="Disordered" evidence="7">
    <location>
        <begin position="291"/>
        <end position="318"/>
    </location>
</feature>
<dbReference type="AlphaFoldDB" id="A0A8S1H3N5"/>
<keyword evidence="10" id="KW-1185">Reference proteome</keyword>
<dbReference type="GO" id="GO:0001228">
    <property type="term" value="F:DNA-binding transcription activator activity, RNA polymerase II-specific"/>
    <property type="evidence" value="ECO:0007669"/>
    <property type="project" value="TreeGrafter"/>
</dbReference>
<comment type="caution">
    <text evidence="9">The sequence shown here is derived from an EMBL/GenBank/DDBJ whole genome shotgun (WGS) entry which is preliminary data.</text>
</comment>
<dbReference type="PANTHER" id="PTHR13044">
    <property type="entry name" value="ACTIVATING TRANSCRIPTION FACTOR ATF 4/5"/>
    <property type="match status" value="1"/>
</dbReference>
<dbReference type="SMART" id="SM00338">
    <property type="entry name" value="BRLZ"/>
    <property type="match status" value="1"/>
</dbReference>
<dbReference type="OrthoDB" id="5847285at2759"/>
<sequence length="487" mass="53707">MTTAIASDCEDRRTRRGSRRVSKCSRRPNLAENFIETFSKRNEKITKMCAYYAEADFSPFAFSEPAPPLPYLSPFLEESGFESPLPAGQWGVWPDHSTETAAFETDGMSRVRCGTGCVNRNCCAGPKPPPPPLLLPEALFSPPPRRLLKCNIVLCDLIAPLDSFAEMTAESAAVVAEESLAPPPPVDRLFTSLADSALSSEQHQHVSSSSPSPSQTYHSLNSHHISSPPSCSELKPQQNSPDSSIVDVDRFLDHANFDEFGADVYTDYTYDADFTYIDGIIEQVRQEIHSEKTNPSKYPSGKVRMSPPPTLLKQGDSRKSSAASSDVFFIQGSTSPQPVFVEPGKPVTLIGEDGKEYKLVVQPVQPDAPSTSSASSPTSSTSSPPPSAGRKSSKRRPSSDNAEPVRKRAPGVSLAQMTDEEIAERKKEQNRVAAQRYRQKIKECKASESEEGTRLMKRNDFLRNETIRLEKEISDLRSVIFSRVDQR</sequence>
<keyword evidence="3" id="KW-0805">Transcription regulation</keyword>
<keyword evidence="4" id="KW-0238">DNA-binding</keyword>
<feature type="compositionally biased region" description="Low complexity" evidence="7">
    <location>
        <begin position="368"/>
        <end position="382"/>
    </location>
</feature>
<dbReference type="Pfam" id="PF07716">
    <property type="entry name" value="bZIP_2"/>
    <property type="match status" value="1"/>
</dbReference>
<reference evidence="9" key="1">
    <citation type="submission" date="2020-10" db="EMBL/GenBank/DDBJ databases">
        <authorList>
            <person name="Kikuchi T."/>
        </authorList>
    </citation>
    <scope>NUCLEOTIDE SEQUENCE</scope>
    <source>
        <strain evidence="9">NKZ352</strain>
    </source>
</reference>
<dbReference type="PROSITE" id="PS00036">
    <property type="entry name" value="BZIP_BASIC"/>
    <property type="match status" value="1"/>
</dbReference>
<name>A0A8S1H3N5_9PELO</name>
<feature type="compositionally biased region" description="Low complexity" evidence="7">
    <location>
        <begin position="200"/>
        <end position="219"/>
    </location>
</feature>
<dbReference type="EMBL" id="CAJGYM010000013">
    <property type="protein sequence ID" value="CAD6189952.1"/>
    <property type="molecule type" value="Genomic_DNA"/>
</dbReference>
<dbReference type="CDD" id="cd14692">
    <property type="entry name" value="bZIP_ATF4"/>
    <property type="match status" value="1"/>
</dbReference>
<comment type="similarity">
    <text evidence="2">Belongs to the bZIP family.</text>
</comment>
<evidence type="ECO:0000256" key="4">
    <source>
        <dbReference type="ARBA" id="ARBA00023125"/>
    </source>
</evidence>
<proteinExistence type="inferred from homology"/>
<dbReference type="GO" id="GO:0000977">
    <property type="term" value="F:RNA polymerase II transcription regulatory region sequence-specific DNA binding"/>
    <property type="evidence" value="ECO:0007669"/>
    <property type="project" value="TreeGrafter"/>
</dbReference>
<dbReference type="PROSITE" id="PS50217">
    <property type="entry name" value="BZIP"/>
    <property type="match status" value="1"/>
</dbReference>
<accession>A0A8S1H3N5</accession>
<feature type="region of interest" description="Disordered" evidence="7">
    <location>
        <begin position="1"/>
        <end position="22"/>
    </location>
</feature>
<feature type="region of interest" description="Disordered" evidence="7">
    <location>
        <begin position="200"/>
        <end position="244"/>
    </location>
</feature>
<dbReference type="InterPro" id="IPR004827">
    <property type="entry name" value="bZIP"/>
</dbReference>
<keyword evidence="5" id="KW-0804">Transcription</keyword>
<feature type="region of interest" description="Disordered" evidence="7">
    <location>
        <begin position="364"/>
        <end position="431"/>
    </location>
</feature>